<evidence type="ECO:0000313" key="4">
    <source>
        <dbReference type="EMBL" id="CAK0819093.1"/>
    </source>
</evidence>
<gene>
    <name evidence="4" type="ORF">PCOR1329_LOCUS21173</name>
</gene>
<organism evidence="4 5">
    <name type="scientific">Prorocentrum cordatum</name>
    <dbReference type="NCBI Taxonomy" id="2364126"/>
    <lineage>
        <taxon>Eukaryota</taxon>
        <taxon>Sar</taxon>
        <taxon>Alveolata</taxon>
        <taxon>Dinophyceae</taxon>
        <taxon>Prorocentrales</taxon>
        <taxon>Prorocentraceae</taxon>
        <taxon>Prorocentrum</taxon>
    </lineage>
</organism>
<evidence type="ECO:0000259" key="3">
    <source>
        <dbReference type="PROSITE" id="PS50042"/>
    </source>
</evidence>
<feature type="transmembrane region" description="Helical" evidence="2">
    <location>
        <begin position="68"/>
        <end position="96"/>
    </location>
</feature>
<comment type="caution">
    <text evidence="4">The sequence shown here is derived from an EMBL/GenBank/DDBJ whole genome shotgun (WGS) entry which is preliminary data.</text>
</comment>
<protein>
    <recommendedName>
        <fullName evidence="3">Cyclic nucleotide-binding domain-containing protein</fullName>
    </recommendedName>
</protein>
<evidence type="ECO:0000256" key="2">
    <source>
        <dbReference type="SAM" id="Phobius"/>
    </source>
</evidence>
<feature type="region of interest" description="Disordered" evidence="1">
    <location>
        <begin position="1"/>
        <end position="21"/>
    </location>
</feature>
<keyword evidence="2" id="KW-0812">Transmembrane</keyword>
<accession>A0ABN9RKD3</accession>
<reference evidence="4" key="1">
    <citation type="submission" date="2023-10" db="EMBL/GenBank/DDBJ databases">
        <authorList>
            <person name="Chen Y."/>
            <person name="Shah S."/>
            <person name="Dougan E. K."/>
            <person name="Thang M."/>
            <person name="Chan C."/>
        </authorList>
    </citation>
    <scope>NUCLEOTIDE SEQUENCE [LARGE SCALE GENOMIC DNA]</scope>
</reference>
<keyword evidence="5" id="KW-1185">Reference proteome</keyword>
<feature type="domain" description="Cyclic nucleotide-binding" evidence="3">
    <location>
        <begin position="544"/>
        <end position="605"/>
    </location>
</feature>
<keyword evidence="2" id="KW-1133">Transmembrane helix</keyword>
<proteinExistence type="predicted"/>
<dbReference type="EMBL" id="CAUYUJ010006936">
    <property type="protein sequence ID" value="CAK0819093.1"/>
    <property type="molecule type" value="Genomic_DNA"/>
</dbReference>
<dbReference type="PROSITE" id="PS50042">
    <property type="entry name" value="CNMP_BINDING_3"/>
    <property type="match status" value="1"/>
</dbReference>
<feature type="transmembrane region" description="Helical" evidence="2">
    <location>
        <begin position="483"/>
        <end position="504"/>
    </location>
</feature>
<evidence type="ECO:0000313" key="5">
    <source>
        <dbReference type="Proteomes" id="UP001189429"/>
    </source>
</evidence>
<sequence length="635" mass="68036">MAAAEEQGAAAAEGAAAPQGAEGRVSQARYHQNRSFSRSVGSGGLKELGGGQVASQGVEVRLSAWERFLAGEVVCSCCSFCLFLALMLVLSVAGLYDGFQLNEAGGSVLTDDIVQLYAAACGRCDSGRAESSLISTVEFDWQAVADYAAKHLEENGCTSGEVFGSPVCNPMWAADDEGGDLTDSSQPRALAGNAILIIFEATGTECPGDECDAKSSNLLTERNMNAMKRFEDRLFGSVDFQEDYCLLWYPASGGEPVCTPPTRSMLAQLYVDGPEVPATVKENFDAGFGNPLGACMCSLTDEPCAKCESLAAQEQAVDCMASAHGDATQASLAHTVGQVCSALQASNLSCQFAAPFLSPVCSSPAWDHTRHGSAQPLRGGALQRLLEAACNPHNPLMSPLRRFVLPSFACQDSFLAEHGTPFLMSIWLMGHDGDNQDELENEYASKLWSLYQEASAETIAETNGEVRPMMFTQFTALKSMESLLIHDVALAVGSFLVVFLYMWFTTESFFLSSMGMFQVVMSCPPAFLVWKVLCWAMPGTPGAMFSQGDIGDRFFILAEGRVGAYMQGDEGEKEVSVVIRSPSAARVRDIERRTVRRTPRDGGVVPWAFPDSPGALFRSALAPSVLGFAALRRGP</sequence>
<evidence type="ECO:0000256" key="1">
    <source>
        <dbReference type="SAM" id="MobiDB-lite"/>
    </source>
</evidence>
<dbReference type="InterPro" id="IPR000595">
    <property type="entry name" value="cNMP-bd_dom"/>
</dbReference>
<name>A0ABN9RKD3_9DINO</name>
<keyword evidence="2" id="KW-0472">Membrane</keyword>
<dbReference type="Proteomes" id="UP001189429">
    <property type="component" value="Unassembled WGS sequence"/>
</dbReference>